<evidence type="ECO:0000259" key="11">
    <source>
        <dbReference type="Pfam" id="PF00316"/>
    </source>
</evidence>
<evidence type="ECO:0000256" key="2">
    <source>
        <dbReference type="ARBA" id="ARBA00001946"/>
    </source>
</evidence>
<dbReference type="GO" id="GO:0005986">
    <property type="term" value="P:sucrose biosynthetic process"/>
    <property type="evidence" value="ECO:0007669"/>
    <property type="project" value="TreeGrafter"/>
</dbReference>
<dbReference type="GO" id="GO:0006000">
    <property type="term" value="P:fructose metabolic process"/>
    <property type="evidence" value="ECO:0007669"/>
    <property type="project" value="TreeGrafter"/>
</dbReference>
<dbReference type="InterPro" id="IPR044015">
    <property type="entry name" value="FBPase_C_dom"/>
</dbReference>
<evidence type="ECO:0000256" key="6">
    <source>
        <dbReference type="ARBA" id="ARBA00022723"/>
    </source>
</evidence>
<dbReference type="InterPro" id="IPR033391">
    <property type="entry name" value="FBPase_N"/>
</dbReference>
<keyword evidence="6" id="KW-0479">Metal-binding</keyword>
<dbReference type="Gene3D" id="3.40.190.80">
    <property type="match status" value="1"/>
</dbReference>
<name>A0A3B1CTN0_9ZZZZ</name>
<evidence type="ECO:0000256" key="7">
    <source>
        <dbReference type="ARBA" id="ARBA00022801"/>
    </source>
</evidence>
<dbReference type="Pfam" id="PF18913">
    <property type="entry name" value="FBPase_C"/>
    <property type="match status" value="1"/>
</dbReference>
<accession>A0A3B1CTN0</accession>
<evidence type="ECO:0000313" key="13">
    <source>
        <dbReference type="EMBL" id="VAX27214.1"/>
    </source>
</evidence>
<sequence length="332" mass="36695">MQRTTLVQHVRQQEKMTPNATGEFTSLMNEIMVAAKIVSLEVNKAGIGEDILGLTGKINVQGEEVQKLDEFADMTFIKIIGQSETVCAITSEELEYPVLIPPDRNPGKYIFMMDPLDGSSNIDVNVGIGTIFSIYKKKTPGNTVTDEDLLQKGDQQVAAGYIMYGSSTMFVYTSGKGVHGFTLDPSLGEFFLSHPNIKIPQQGSTYSINEGNTEIWCDGQKKLIHYLKEKDTATKRPYRLRYIGTLVSDFHRTLLKGGIFMYPKDKNNQNGKLRFAFEAAPLAFIIADAGGRASTGEKDILDISPTEIHQRVPLYIGSTQDVALAEKHLSAT</sequence>
<dbReference type="GO" id="GO:0006002">
    <property type="term" value="P:fructose 6-phosphate metabolic process"/>
    <property type="evidence" value="ECO:0007669"/>
    <property type="project" value="TreeGrafter"/>
</dbReference>
<dbReference type="PIRSF" id="PIRSF500210">
    <property type="entry name" value="FBPtase"/>
    <property type="match status" value="1"/>
</dbReference>
<reference evidence="13" key="1">
    <citation type="submission" date="2018-06" db="EMBL/GenBank/DDBJ databases">
        <authorList>
            <person name="Zhirakovskaya E."/>
        </authorList>
    </citation>
    <scope>NUCLEOTIDE SEQUENCE</scope>
</reference>
<dbReference type="EC" id="3.1.3.11" evidence="4"/>
<dbReference type="EMBL" id="UOGG01000024">
    <property type="protein sequence ID" value="VAX27214.1"/>
    <property type="molecule type" value="Genomic_DNA"/>
</dbReference>
<dbReference type="GO" id="GO:0006094">
    <property type="term" value="P:gluconeogenesis"/>
    <property type="evidence" value="ECO:0007669"/>
    <property type="project" value="TreeGrafter"/>
</dbReference>
<dbReference type="InterPro" id="IPR000146">
    <property type="entry name" value="FBPase_class-1"/>
</dbReference>
<dbReference type="Pfam" id="PF00316">
    <property type="entry name" value="FBPase"/>
    <property type="match status" value="1"/>
</dbReference>
<keyword evidence="8" id="KW-0460">Magnesium</keyword>
<feature type="domain" description="Fructose-1-6-bisphosphatase class 1 C-terminal" evidence="12">
    <location>
        <begin position="199"/>
        <end position="328"/>
    </location>
</feature>
<evidence type="ECO:0000256" key="8">
    <source>
        <dbReference type="ARBA" id="ARBA00022842"/>
    </source>
</evidence>
<dbReference type="InterPro" id="IPR028343">
    <property type="entry name" value="FBPtase"/>
</dbReference>
<evidence type="ECO:0000256" key="4">
    <source>
        <dbReference type="ARBA" id="ARBA00013093"/>
    </source>
</evidence>
<evidence type="ECO:0000259" key="12">
    <source>
        <dbReference type="Pfam" id="PF18913"/>
    </source>
</evidence>
<dbReference type="SUPFAM" id="SSF56655">
    <property type="entry name" value="Carbohydrate phosphatase"/>
    <property type="match status" value="1"/>
</dbReference>
<gene>
    <name evidence="13" type="ORF">MNBD_NITROSPINAE05-1451</name>
</gene>
<comment type="cofactor">
    <cofactor evidence="2">
        <name>Mg(2+)</name>
        <dbReference type="ChEBI" id="CHEBI:18420"/>
    </cofactor>
</comment>
<dbReference type="HAMAP" id="MF_01855">
    <property type="entry name" value="FBPase_class1"/>
    <property type="match status" value="1"/>
</dbReference>
<dbReference type="GO" id="GO:0046872">
    <property type="term" value="F:metal ion binding"/>
    <property type="evidence" value="ECO:0007669"/>
    <property type="project" value="UniProtKB-KW"/>
</dbReference>
<dbReference type="GO" id="GO:0005829">
    <property type="term" value="C:cytosol"/>
    <property type="evidence" value="ECO:0007669"/>
    <property type="project" value="TreeGrafter"/>
</dbReference>
<keyword evidence="9" id="KW-0119">Carbohydrate metabolism</keyword>
<dbReference type="Gene3D" id="3.30.540.10">
    <property type="entry name" value="Fructose-1,6-Bisphosphatase, subunit A, domain 1"/>
    <property type="match status" value="1"/>
</dbReference>
<dbReference type="AlphaFoldDB" id="A0A3B1CTN0"/>
<evidence type="ECO:0000256" key="5">
    <source>
        <dbReference type="ARBA" id="ARBA00022490"/>
    </source>
</evidence>
<organism evidence="13">
    <name type="scientific">hydrothermal vent metagenome</name>
    <dbReference type="NCBI Taxonomy" id="652676"/>
    <lineage>
        <taxon>unclassified sequences</taxon>
        <taxon>metagenomes</taxon>
        <taxon>ecological metagenomes</taxon>
    </lineage>
</organism>
<evidence type="ECO:0000256" key="3">
    <source>
        <dbReference type="ARBA" id="ARBA00010941"/>
    </source>
</evidence>
<comment type="catalytic activity">
    <reaction evidence="1">
        <text>beta-D-fructose 1,6-bisphosphate + H2O = beta-D-fructose 6-phosphate + phosphate</text>
        <dbReference type="Rhea" id="RHEA:11064"/>
        <dbReference type="ChEBI" id="CHEBI:15377"/>
        <dbReference type="ChEBI" id="CHEBI:32966"/>
        <dbReference type="ChEBI" id="CHEBI:43474"/>
        <dbReference type="ChEBI" id="CHEBI:57634"/>
        <dbReference type="EC" id="3.1.3.11"/>
    </reaction>
</comment>
<dbReference type="CDD" id="cd00354">
    <property type="entry name" value="FBPase"/>
    <property type="match status" value="1"/>
</dbReference>
<dbReference type="PANTHER" id="PTHR11556:SF35">
    <property type="entry name" value="SEDOHEPTULOSE-1,7-BISPHOSPHATASE, CHLOROPLASTIC"/>
    <property type="match status" value="1"/>
</dbReference>
<protein>
    <recommendedName>
        <fullName evidence="4">fructose-bisphosphatase</fullName>
        <ecNumber evidence="4">3.1.3.11</ecNumber>
    </recommendedName>
</protein>
<dbReference type="PANTHER" id="PTHR11556">
    <property type="entry name" value="FRUCTOSE-1,6-BISPHOSPHATASE-RELATED"/>
    <property type="match status" value="1"/>
</dbReference>
<dbReference type="GO" id="GO:0042132">
    <property type="term" value="F:fructose 1,6-bisphosphate 1-phosphatase activity"/>
    <property type="evidence" value="ECO:0007669"/>
    <property type="project" value="UniProtKB-EC"/>
</dbReference>
<comment type="similarity">
    <text evidence="3">Belongs to the FBPase class 1 family.</text>
</comment>
<dbReference type="NCBIfam" id="NF006778">
    <property type="entry name" value="PRK09293.1-1"/>
    <property type="match status" value="1"/>
</dbReference>
<dbReference type="GO" id="GO:0030388">
    <property type="term" value="P:fructose 1,6-bisphosphate metabolic process"/>
    <property type="evidence" value="ECO:0007669"/>
    <property type="project" value="TreeGrafter"/>
</dbReference>
<keyword evidence="5" id="KW-0963">Cytoplasm</keyword>
<dbReference type="PRINTS" id="PR00115">
    <property type="entry name" value="F16BPHPHTASE"/>
</dbReference>
<feature type="domain" description="Fructose-1-6-bisphosphatase class I N-terminal" evidence="11">
    <location>
        <begin position="5"/>
        <end position="195"/>
    </location>
</feature>
<evidence type="ECO:0000256" key="9">
    <source>
        <dbReference type="ARBA" id="ARBA00023277"/>
    </source>
</evidence>
<proteinExistence type="inferred from homology"/>
<keyword evidence="7 13" id="KW-0378">Hydrolase</keyword>
<evidence type="ECO:0000256" key="1">
    <source>
        <dbReference type="ARBA" id="ARBA00001273"/>
    </source>
</evidence>
<dbReference type="FunFam" id="3.30.540.10:FF:000002">
    <property type="entry name" value="Fructose-1,6-bisphosphatase class 1"/>
    <property type="match status" value="1"/>
</dbReference>
<dbReference type="PIRSF" id="PIRSF000904">
    <property type="entry name" value="FBPtase_SBPase"/>
    <property type="match status" value="1"/>
</dbReference>
<evidence type="ECO:0000256" key="10">
    <source>
        <dbReference type="ARBA" id="ARBA00024331"/>
    </source>
</evidence>
<comment type="pathway">
    <text evidence="10">Carbohydrate biosynthesis.</text>
</comment>